<evidence type="ECO:0000256" key="1">
    <source>
        <dbReference type="ARBA" id="ARBA00004141"/>
    </source>
</evidence>
<organism evidence="7 8">
    <name type="scientific">Anaeromyxobacter oryzae</name>
    <dbReference type="NCBI Taxonomy" id="2918170"/>
    <lineage>
        <taxon>Bacteria</taxon>
        <taxon>Pseudomonadati</taxon>
        <taxon>Myxococcota</taxon>
        <taxon>Myxococcia</taxon>
        <taxon>Myxococcales</taxon>
        <taxon>Cystobacterineae</taxon>
        <taxon>Anaeromyxobacteraceae</taxon>
        <taxon>Anaeromyxobacter</taxon>
    </lineage>
</organism>
<keyword evidence="8" id="KW-1185">Reference proteome</keyword>
<feature type="transmembrane region" description="Helical" evidence="5">
    <location>
        <begin position="223"/>
        <end position="245"/>
    </location>
</feature>
<evidence type="ECO:0000256" key="5">
    <source>
        <dbReference type="SAM" id="Phobius"/>
    </source>
</evidence>
<feature type="transmembrane region" description="Helical" evidence="5">
    <location>
        <begin position="55"/>
        <end position="73"/>
    </location>
</feature>
<dbReference type="PANTHER" id="PTHR43021">
    <property type="entry name" value="NA(+)/H(+) ANTIPORTER-RELATED"/>
    <property type="match status" value="1"/>
</dbReference>
<keyword evidence="3 5" id="KW-1133">Transmembrane helix</keyword>
<evidence type="ECO:0000313" key="8">
    <source>
        <dbReference type="Proteomes" id="UP001162891"/>
    </source>
</evidence>
<keyword evidence="2 5" id="KW-0812">Transmembrane</keyword>
<feature type="transmembrane region" description="Helical" evidence="5">
    <location>
        <begin position="305"/>
        <end position="329"/>
    </location>
</feature>
<name>A0ABM7X1F6_9BACT</name>
<evidence type="ECO:0000256" key="2">
    <source>
        <dbReference type="ARBA" id="ARBA00022692"/>
    </source>
</evidence>
<feature type="transmembrane region" description="Helical" evidence="5">
    <location>
        <begin position="388"/>
        <end position="407"/>
    </location>
</feature>
<keyword evidence="4 5" id="KW-0472">Membrane</keyword>
<evidence type="ECO:0000256" key="3">
    <source>
        <dbReference type="ARBA" id="ARBA00022989"/>
    </source>
</evidence>
<dbReference type="EMBL" id="AP025591">
    <property type="protein sequence ID" value="BDG05627.1"/>
    <property type="molecule type" value="Genomic_DNA"/>
</dbReference>
<evidence type="ECO:0000256" key="4">
    <source>
        <dbReference type="ARBA" id="ARBA00023136"/>
    </source>
</evidence>
<feature type="transmembrane region" description="Helical" evidence="5">
    <location>
        <begin position="335"/>
        <end position="355"/>
    </location>
</feature>
<dbReference type="InterPro" id="IPR006153">
    <property type="entry name" value="Cation/H_exchanger_TM"/>
</dbReference>
<sequence>MNLVMLLVLAGLMHATRSFGSAGAGSASTLLALGYVLVSAFFAGGLFKQLRLPRLTGYIVSGVVAGPMVLGLLSRDMVASLELVNGIAIAMIALTAGNEIELRSIRPLLRSIGGITILGVLGTTVLLAAAVWFLRPLLPFMRDLPAAQAVAVSAVLGVVLVAQSPAVVVALRDELRADGVVMRTALAVVVLGDLLVVALFPVASTLAKATFGAGANVAHTARLLAWEIFGSLGAGAVVGVVLAVYLRKVKGAASMFLLLVAVVVAEVGKRLHFDTLLVALAAGVIVRNVTRVGDALHHEIQPSSLPVSIVFFAVAGASLHLDVLAVVWLPATLLVIVRAAGLLLGSRVGALLAGAPRPVQRWAGVGLLPQAGLALGLAALFANAFPEFGAAASALLIGVVTLNELLAPAAFRLALIRTGEVGQRGAADAAVDDAPVELAIH</sequence>
<dbReference type="RefSeq" id="WP_248354630.1">
    <property type="nucleotide sequence ID" value="NZ_AP025591.1"/>
</dbReference>
<evidence type="ECO:0000313" key="7">
    <source>
        <dbReference type="EMBL" id="BDG05627.1"/>
    </source>
</evidence>
<dbReference type="InterPro" id="IPR038770">
    <property type="entry name" value="Na+/solute_symporter_sf"/>
</dbReference>
<gene>
    <name evidence="7" type="ORF">AMOR_46230</name>
</gene>
<reference evidence="8" key="1">
    <citation type="journal article" date="2022" name="Int. J. Syst. Evol. Microbiol.">
        <title>Anaeromyxobacter oryzae sp. nov., Anaeromyxobacter diazotrophicus sp. nov. and Anaeromyxobacter paludicola sp. nov., isolated from paddy soils.</title>
        <authorList>
            <person name="Itoh H."/>
            <person name="Xu Z."/>
            <person name="Mise K."/>
            <person name="Masuda Y."/>
            <person name="Ushijima N."/>
            <person name="Hayakawa C."/>
            <person name="Shiratori Y."/>
            <person name="Senoo K."/>
        </authorList>
    </citation>
    <scope>NUCLEOTIDE SEQUENCE [LARGE SCALE GENOMIC DNA]</scope>
    <source>
        <strain evidence="8">Red232</strain>
    </source>
</reference>
<feature type="transmembrane region" description="Helical" evidence="5">
    <location>
        <begin position="30"/>
        <end position="48"/>
    </location>
</feature>
<comment type="subcellular location">
    <subcellularLocation>
        <location evidence="1">Membrane</location>
        <topology evidence="1">Multi-pass membrane protein</topology>
    </subcellularLocation>
</comment>
<proteinExistence type="predicted"/>
<accession>A0ABM7X1F6</accession>
<dbReference type="PANTHER" id="PTHR43021:SF2">
    <property type="entry name" value="CATION_H+ EXCHANGER DOMAIN-CONTAINING PROTEIN"/>
    <property type="match status" value="1"/>
</dbReference>
<dbReference type="Gene3D" id="1.20.1530.20">
    <property type="match status" value="1"/>
</dbReference>
<feature type="transmembrane region" description="Helical" evidence="5">
    <location>
        <begin position="79"/>
        <end position="96"/>
    </location>
</feature>
<feature type="transmembrane region" description="Helical" evidence="5">
    <location>
        <begin position="146"/>
        <end position="168"/>
    </location>
</feature>
<feature type="transmembrane region" description="Helical" evidence="5">
    <location>
        <begin position="362"/>
        <end position="382"/>
    </location>
</feature>
<dbReference type="Pfam" id="PF00999">
    <property type="entry name" value="Na_H_Exchanger"/>
    <property type="match status" value="1"/>
</dbReference>
<protein>
    <recommendedName>
        <fullName evidence="6">Cation/H+ exchanger transmembrane domain-containing protein</fullName>
    </recommendedName>
</protein>
<dbReference type="Proteomes" id="UP001162891">
    <property type="component" value="Chromosome"/>
</dbReference>
<feature type="transmembrane region" description="Helical" evidence="5">
    <location>
        <begin position="108"/>
        <end position="134"/>
    </location>
</feature>
<feature type="domain" description="Cation/H+ exchanger transmembrane" evidence="6">
    <location>
        <begin position="38"/>
        <end position="406"/>
    </location>
</feature>
<feature type="transmembrane region" description="Helical" evidence="5">
    <location>
        <begin position="180"/>
        <end position="203"/>
    </location>
</feature>
<evidence type="ECO:0000259" key="6">
    <source>
        <dbReference type="Pfam" id="PF00999"/>
    </source>
</evidence>